<organism evidence="1 2">
    <name type="scientific">Halodesulfovibrio aestuarii</name>
    <dbReference type="NCBI Taxonomy" id="126333"/>
    <lineage>
        <taxon>Bacteria</taxon>
        <taxon>Pseudomonadati</taxon>
        <taxon>Thermodesulfobacteriota</taxon>
        <taxon>Desulfovibrionia</taxon>
        <taxon>Desulfovibrionales</taxon>
        <taxon>Desulfovibrionaceae</taxon>
        <taxon>Halodesulfovibrio</taxon>
    </lineage>
</organism>
<keyword evidence="2" id="KW-1185">Reference proteome</keyword>
<sequence>MKKLHLLLILTVVILGSVHPVVALEFSPMEKELTLADGVTYLIDEANEELIVVHGTEKTIYEGVISGYPIIKYTLVHLGDKALLKASWNNGRGARELGFILETKGTKTYVTRTYAFEFMNYSQKFVYVKLYSRSNEPEEVSKKFKDIAFRTLDFDYLEPAISRAAEGLEIAGSVLIELMILGDVHVYEIISNHEELSMRGGMIAVYKGREVSLNMCSTIEVDGDGEPIGVASLSAFDQRDVYQKEELIKLIEEKGYTATAISNYYVVPYREYKKASK</sequence>
<reference evidence="1 2" key="1">
    <citation type="submission" date="2024-07" db="EMBL/GenBank/DDBJ databases">
        <title>Active virus-host system and metabolic interactions in a Lokiarchaeon culture.</title>
        <authorList>
            <person name="Ponce Toledo R.I."/>
            <person name="Rodrigues Oliveira T."/>
            <person name="Schleper C."/>
        </authorList>
    </citation>
    <scope>NUCLEOTIDE SEQUENCE [LARGE SCALE GENOMIC DNA]</scope>
    <source>
        <strain evidence="1 2">B35</strain>
    </source>
</reference>
<evidence type="ECO:0000313" key="2">
    <source>
        <dbReference type="Proteomes" id="UP001568358"/>
    </source>
</evidence>
<accession>A0ABV4JQ75</accession>
<name>A0ABV4JQ75_9BACT</name>
<dbReference type="Proteomes" id="UP001568358">
    <property type="component" value="Unassembled WGS sequence"/>
</dbReference>
<evidence type="ECO:0000313" key="1">
    <source>
        <dbReference type="EMBL" id="MEZ6852862.1"/>
    </source>
</evidence>
<gene>
    <name evidence="1" type="ORF">AB2Z07_04825</name>
</gene>
<dbReference type="RefSeq" id="WP_371150087.1">
    <property type="nucleotide sequence ID" value="NZ_JBFSOO010000003.1"/>
</dbReference>
<comment type="caution">
    <text evidence="1">The sequence shown here is derived from an EMBL/GenBank/DDBJ whole genome shotgun (WGS) entry which is preliminary data.</text>
</comment>
<dbReference type="EMBL" id="JBFSOO010000003">
    <property type="protein sequence ID" value="MEZ6852862.1"/>
    <property type="molecule type" value="Genomic_DNA"/>
</dbReference>
<proteinExistence type="predicted"/>
<protein>
    <submittedName>
        <fullName evidence="1">Uncharacterized protein</fullName>
    </submittedName>
</protein>